<sequence>MGPIVHAVHLFRSHAMHCTFTVLSPLKCMHQHSFAYSSHPNHQVRCTHCIRHTKCGSCQDCYSQISYHLH</sequence>
<proteinExistence type="predicted"/>
<dbReference type="EMBL" id="GBRH01227713">
    <property type="protein sequence ID" value="JAD70182.1"/>
    <property type="molecule type" value="Transcribed_RNA"/>
</dbReference>
<accession>A0A0A9CFA7</accession>
<evidence type="ECO:0000313" key="1">
    <source>
        <dbReference type="EMBL" id="JAD70182.1"/>
    </source>
</evidence>
<dbReference type="AlphaFoldDB" id="A0A0A9CFA7"/>
<organism evidence="1">
    <name type="scientific">Arundo donax</name>
    <name type="common">Giant reed</name>
    <name type="synonym">Donax arundinaceus</name>
    <dbReference type="NCBI Taxonomy" id="35708"/>
    <lineage>
        <taxon>Eukaryota</taxon>
        <taxon>Viridiplantae</taxon>
        <taxon>Streptophyta</taxon>
        <taxon>Embryophyta</taxon>
        <taxon>Tracheophyta</taxon>
        <taxon>Spermatophyta</taxon>
        <taxon>Magnoliopsida</taxon>
        <taxon>Liliopsida</taxon>
        <taxon>Poales</taxon>
        <taxon>Poaceae</taxon>
        <taxon>PACMAD clade</taxon>
        <taxon>Arundinoideae</taxon>
        <taxon>Arundineae</taxon>
        <taxon>Arundo</taxon>
    </lineage>
</organism>
<name>A0A0A9CFA7_ARUDO</name>
<reference evidence="1" key="1">
    <citation type="submission" date="2014-09" db="EMBL/GenBank/DDBJ databases">
        <authorList>
            <person name="Magalhaes I.L.F."/>
            <person name="Oliveira U."/>
            <person name="Santos F.R."/>
            <person name="Vidigal T.H.D.A."/>
            <person name="Brescovit A.D."/>
            <person name="Santos A.J."/>
        </authorList>
    </citation>
    <scope>NUCLEOTIDE SEQUENCE</scope>
    <source>
        <tissue evidence="1">Shoot tissue taken approximately 20 cm above the soil surface</tissue>
    </source>
</reference>
<reference evidence="1" key="2">
    <citation type="journal article" date="2015" name="Data Brief">
        <title>Shoot transcriptome of the giant reed, Arundo donax.</title>
        <authorList>
            <person name="Barrero R.A."/>
            <person name="Guerrero F.D."/>
            <person name="Moolhuijzen P."/>
            <person name="Goolsby J.A."/>
            <person name="Tidwell J."/>
            <person name="Bellgard S.E."/>
            <person name="Bellgard M.I."/>
        </authorList>
    </citation>
    <scope>NUCLEOTIDE SEQUENCE</scope>
    <source>
        <tissue evidence="1">Shoot tissue taken approximately 20 cm above the soil surface</tissue>
    </source>
</reference>
<protein>
    <submittedName>
        <fullName evidence="1">Uncharacterized protein</fullName>
    </submittedName>
</protein>